<evidence type="ECO:0000256" key="7">
    <source>
        <dbReference type="ARBA" id="ARBA00024733"/>
    </source>
</evidence>
<organism evidence="14 15">
    <name type="scientific">Dissostichus mawsoni</name>
    <name type="common">Antarctic cod</name>
    <dbReference type="NCBI Taxonomy" id="36200"/>
    <lineage>
        <taxon>Eukaryota</taxon>
        <taxon>Metazoa</taxon>
        <taxon>Chordata</taxon>
        <taxon>Craniata</taxon>
        <taxon>Vertebrata</taxon>
        <taxon>Euteleostomi</taxon>
        <taxon>Actinopterygii</taxon>
        <taxon>Neopterygii</taxon>
        <taxon>Teleostei</taxon>
        <taxon>Neoteleostei</taxon>
        <taxon>Acanthomorphata</taxon>
        <taxon>Eupercaria</taxon>
        <taxon>Perciformes</taxon>
        <taxon>Notothenioidei</taxon>
        <taxon>Nototheniidae</taxon>
        <taxon>Dissostichus</taxon>
    </lineage>
</organism>
<evidence type="ECO:0000256" key="11">
    <source>
        <dbReference type="PROSITE-ProRule" id="PRU00042"/>
    </source>
</evidence>
<protein>
    <recommendedName>
        <fullName evidence="3">Transcription initiation factor IIA subunit 2</fullName>
    </recommendedName>
    <alternativeName>
        <fullName evidence="9">General transcription factor IIA subunit 2</fullName>
    </alternativeName>
    <alternativeName>
        <fullName evidence="8">Transcription initiation factor IIA gamma chain</fullName>
    </alternativeName>
</protein>
<dbReference type="OrthoDB" id="586585at2759"/>
<dbReference type="FunFam" id="2.30.18.10:FF:000001">
    <property type="entry name" value="Transcription initiation factor IIA subunit 2"/>
    <property type="match status" value="1"/>
</dbReference>
<comment type="similarity">
    <text evidence="2">Belongs to the TFIIA subunit 2 family.</text>
</comment>
<dbReference type="PROSITE" id="PS50157">
    <property type="entry name" value="ZINC_FINGER_C2H2_2"/>
    <property type="match status" value="1"/>
</dbReference>
<evidence type="ECO:0000256" key="5">
    <source>
        <dbReference type="ARBA" id="ARBA00023163"/>
    </source>
</evidence>
<dbReference type="CDD" id="cd10145">
    <property type="entry name" value="TFIIA_gamma_N"/>
    <property type="match status" value="1"/>
</dbReference>
<dbReference type="EMBL" id="JAAKFY010000027">
    <property type="protein sequence ID" value="KAF3832096.1"/>
    <property type="molecule type" value="Genomic_DNA"/>
</dbReference>
<evidence type="ECO:0000256" key="1">
    <source>
        <dbReference type="ARBA" id="ARBA00004123"/>
    </source>
</evidence>
<keyword evidence="11" id="KW-0479">Metal-binding</keyword>
<evidence type="ECO:0000256" key="9">
    <source>
        <dbReference type="ARBA" id="ARBA00032215"/>
    </source>
</evidence>
<dbReference type="GO" id="GO:0006367">
    <property type="term" value="P:transcription initiation at RNA polymerase II promoter"/>
    <property type="evidence" value="ECO:0007669"/>
    <property type="project" value="InterPro"/>
</dbReference>
<dbReference type="Proteomes" id="UP000518266">
    <property type="component" value="Unassembled WGS sequence"/>
</dbReference>
<name>A0A7J5X565_DISMA</name>
<comment type="function">
    <text evidence="7">TFIIA is a component of the transcription machinery of RNA polymerase II and plays an important role in transcriptional activation. TFIIA in a complex with TBP mediates transcriptional activity.</text>
</comment>
<dbReference type="CDD" id="cd10014">
    <property type="entry name" value="TFIIA_gamma_C"/>
    <property type="match status" value="1"/>
</dbReference>
<evidence type="ECO:0000256" key="8">
    <source>
        <dbReference type="ARBA" id="ARBA00029898"/>
    </source>
</evidence>
<evidence type="ECO:0000256" key="2">
    <source>
        <dbReference type="ARBA" id="ARBA00007675"/>
    </source>
</evidence>
<dbReference type="Pfam" id="PF02268">
    <property type="entry name" value="TFIIA_gamma_N"/>
    <property type="match status" value="1"/>
</dbReference>
<evidence type="ECO:0000256" key="6">
    <source>
        <dbReference type="ARBA" id="ARBA00023242"/>
    </source>
</evidence>
<keyword evidence="11" id="KW-0862">Zinc</keyword>
<dbReference type="InterPro" id="IPR009088">
    <property type="entry name" value="TFIIA_b-brl"/>
</dbReference>
<dbReference type="SUPFAM" id="SSF47396">
    <property type="entry name" value="Transcription factor IIA (TFIIA), alpha-helical domain"/>
    <property type="match status" value="1"/>
</dbReference>
<feature type="domain" description="C2H2-type" evidence="13">
    <location>
        <begin position="67"/>
        <end position="97"/>
    </location>
</feature>
<dbReference type="InterPro" id="IPR015872">
    <property type="entry name" value="TFIIA_gsu_N"/>
</dbReference>
<evidence type="ECO:0000256" key="12">
    <source>
        <dbReference type="SAM" id="MobiDB-lite"/>
    </source>
</evidence>
<evidence type="ECO:0000313" key="15">
    <source>
        <dbReference type="Proteomes" id="UP000518266"/>
    </source>
</evidence>
<evidence type="ECO:0000256" key="10">
    <source>
        <dbReference type="ARBA" id="ARBA00065013"/>
    </source>
</evidence>
<evidence type="ECO:0000256" key="3">
    <source>
        <dbReference type="ARBA" id="ARBA00019928"/>
    </source>
</evidence>
<reference evidence="14 15" key="1">
    <citation type="submission" date="2020-03" db="EMBL/GenBank/DDBJ databases">
        <title>Dissostichus mawsoni Genome sequencing and assembly.</title>
        <authorList>
            <person name="Park H."/>
        </authorList>
    </citation>
    <scope>NUCLEOTIDE SEQUENCE [LARGE SCALE GENOMIC DNA]</scope>
    <source>
        <strain evidence="14">DM0001</strain>
        <tissue evidence="14">Muscle</tissue>
    </source>
</reference>
<dbReference type="FunFam" id="1.10.287.190:FF:000001">
    <property type="entry name" value="Transcription initiation factor IIA subunit 2"/>
    <property type="match status" value="1"/>
</dbReference>
<dbReference type="GO" id="GO:0005672">
    <property type="term" value="C:transcription factor TFIIA complex"/>
    <property type="evidence" value="ECO:0007669"/>
    <property type="project" value="InterPro"/>
</dbReference>
<comment type="subcellular location">
    <subcellularLocation>
        <location evidence="1">Nucleus</location>
    </subcellularLocation>
</comment>
<dbReference type="SUPFAM" id="SSF50784">
    <property type="entry name" value="Transcription factor IIA (TFIIA), beta-barrel domain"/>
    <property type="match status" value="1"/>
</dbReference>
<feature type="compositionally biased region" description="Pro residues" evidence="12">
    <location>
        <begin position="119"/>
        <end position="130"/>
    </location>
</feature>
<gene>
    <name evidence="14" type="ORF">F7725_025761</name>
</gene>
<dbReference type="Pfam" id="PF02751">
    <property type="entry name" value="TFIIA_gamma_C"/>
    <property type="match status" value="1"/>
</dbReference>
<comment type="caution">
    <text evidence="14">The sequence shown here is derived from an EMBL/GenBank/DDBJ whole genome shotgun (WGS) entry which is preliminary data.</text>
</comment>
<evidence type="ECO:0000259" key="13">
    <source>
        <dbReference type="PROSITE" id="PS50157"/>
    </source>
</evidence>
<dbReference type="AlphaFoldDB" id="A0A7J5X565"/>
<keyword evidence="6" id="KW-0539">Nucleus</keyword>
<feature type="compositionally biased region" description="Low complexity" evidence="12">
    <location>
        <begin position="25"/>
        <end position="36"/>
    </location>
</feature>
<evidence type="ECO:0000313" key="14">
    <source>
        <dbReference type="EMBL" id="KAF3832096.1"/>
    </source>
</evidence>
<evidence type="ECO:0000256" key="4">
    <source>
        <dbReference type="ARBA" id="ARBA00023015"/>
    </source>
</evidence>
<proteinExistence type="inferred from homology"/>
<keyword evidence="5" id="KW-0804">Transcription</keyword>
<comment type="subunit">
    <text evidence="10">TFIIA is a heterodimer of the large unprocessed subunit 1 and a small subunit gamma. It was originally believed to be a heterotrimer of an alpha, a beta and a gamma subunit. Interacts with NCOA6 general coactivator. TFIIA forms a complex with TBP.</text>
</comment>
<dbReference type="InterPro" id="IPR015871">
    <property type="entry name" value="TFIIA_gsu_C"/>
</dbReference>
<dbReference type="Gene3D" id="2.30.18.10">
    <property type="entry name" value="Transcription factor IIA (TFIIA), beta-barrel domain"/>
    <property type="match status" value="1"/>
</dbReference>
<keyword evidence="15" id="KW-1185">Reference proteome</keyword>
<accession>A0A7J5X565</accession>
<dbReference type="PROSITE" id="PS00028">
    <property type="entry name" value="ZINC_FINGER_C2H2_1"/>
    <property type="match status" value="1"/>
</dbReference>
<dbReference type="InterPro" id="IPR009083">
    <property type="entry name" value="TFIIA_a-hlx"/>
</dbReference>
<feature type="region of interest" description="Disordered" evidence="12">
    <location>
        <begin position="114"/>
        <end position="133"/>
    </location>
</feature>
<keyword evidence="4" id="KW-0805">Transcription regulation</keyword>
<keyword evidence="11" id="KW-0863">Zinc-finger</keyword>
<sequence length="316" mass="35159">MAAMVLSSLSRSMNSPPEPEALQMDCGGDLSDSSSGYWSVGVTNGSPTPSPPITEPGEAPRKRRVAYRCLWPSCGKVLTSVVGIKRHIRTTHLSRGSDHERCSRSEEDFYYSEVTNQEPPHPSPSSPSPPSSQLLRPLLLRRIHDGPIRSLLSGSTCQSCDVISGSAHQLPPTDHSYQVGGGAYRSFFLSYIISIMAYQLYRNTTLGNSLQESLDELIQTQQITPQLALQVLLQFDKAINTALANRVRNRVNFRGSLNTYRFCDNVWTFVLNDVEFREVTDLVKVDKVKIVACDGKSESTQNKSDKWIQFSVCGYY</sequence>
<feature type="region of interest" description="Disordered" evidence="12">
    <location>
        <begin position="1"/>
        <end position="59"/>
    </location>
</feature>
<dbReference type="GO" id="GO:0008270">
    <property type="term" value="F:zinc ion binding"/>
    <property type="evidence" value="ECO:0007669"/>
    <property type="project" value="UniProtKB-KW"/>
</dbReference>
<dbReference type="InterPro" id="IPR013087">
    <property type="entry name" value="Znf_C2H2_type"/>
</dbReference>
<dbReference type="PANTHER" id="PTHR10966">
    <property type="entry name" value="TRANSCRIPTION INITIATION FACTOR IIA SUBUNIT 2"/>
    <property type="match status" value="1"/>
</dbReference>
<dbReference type="InterPro" id="IPR003194">
    <property type="entry name" value="TFIIA_gsu"/>
</dbReference>
<dbReference type="Gene3D" id="1.10.287.190">
    <property type="entry name" value="Transcription factor IIA gamma subunit, alpha-helical domain"/>
    <property type="match status" value="1"/>
</dbReference>